<protein>
    <recommendedName>
        <fullName evidence="1">Bacterial transcriptional activator domain-containing protein</fullName>
    </recommendedName>
</protein>
<sequence length="70" mass="8039">MRVDVDAFDAHLRRAEALEGLEALAEYERALAFYQGDFLGNEPFEWAEAYRREYQRRFLAATHPSDTAGG</sequence>
<evidence type="ECO:0000313" key="2">
    <source>
        <dbReference type="EMBL" id="KKM50376.1"/>
    </source>
</evidence>
<dbReference type="Pfam" id="PF03704">
    <property type="entry name" value="BTAD"/>
    <property type="match status" value="1"/>
</dbReference>
<comment type="caution">
    <text evidence="2">The sequence shown here is derived from an EMBL/GenBank/DDBJ whole genome shotgun (WGS) entry which is preliminary data.</text>
</comment>
<evidence type="ECO:0000259" key="1">
    <source>
        <dbReference type="Pfam" id="PF03704"/>
    </source>
</evidence>
<accession>A0A0F9L549</accession>
<proteinExistence type="predicted"/>
<dbReference type="InterPro" id="IPR005158">
    <property type="entry name" value="BTAD"/>
</dbReference>
<organism evidence="2">
    <name type="scientific">marine sediment metagenome</name>
    <dbReference type="NCBI Taxonomy" id="412755"/>
    <lineage>
        <taxon>unclassified sequences</taxon>
        <taxon>metagenomes</taxon>
        <taxon>ecological metagenomes</taxon>
    </lineage>
</organism>
<name>A0A0F9L549_9ZZZZ</name>
<feature type="domain" description="Bacterial transcriptional activator" evidence="1">
    <location>
        <begin position="3"/>
        <end position="62"/>
    </location>
</feature>
<gene>
    <name evidence="2" type="ORF">LCGC14_1556160</name>
</gene>
<dbReference type="Gene3D" id="1.25.40.10">
    <property type="entry name" value="Tetratricopeptide repeat domain"/>
    <property type="match status" value="1"/>
</dbReference>
<dbReference type="EMBL" id="LAZR01011964">
    <property type="protein sequence ID" value="KKM50376.1"/>
    <property type="molecule type" value="Genomic_DNA"/>
</dbReference>
<dbReference type="AlphaFoldDB" id="A0A0F9L549"/>
<reference evidence="2" key="1">
    <citation type="journal article" date="2015" name="Nature">
        <title>Complex archaea that bridge the gap between prokaryotes and eukaryotes.</title>
        <authorList>
            <person name="Spang A."/>
            <person name="Saw J.H."/>
            <person name="Jorgensen S.L."/>
            <person name="Zaremba-Niedzwiedzka K."/>
            <person name="Martijn J."/>
            <person name="Lind A.E."/>
            <person name="van Eijk R."/>
            <person name="Schleper C."/>
            <person name="Guy L."/>
            <person name="Ettema T.J."/>
        </authorList>
    </citation>
    <scope>NUCLEOTIDE SEQUENCE</scope>
</reference>
<dbReference type="InterPro" id="IPR011990">
    <property type="entry name" value="TPR-like_helical_dom_sf"/>
</dbReference>